<dbReference type="Proteomes" id="UP001177003">
    <property type="component" value="Chromosome 0"/>
</dbReference>
<dbReference type="AlphaFoldDB" id="A0AA35URD3"/>
<organism evidence="1 2">
    <name type="scientific">Lactuca saligna</name>
    <name type="common">Willowleaf lettuce</name>
    <dbReference type="NCBI Taxonomy" id="75948"/>
    <lineage>
        <taxon>Eukaryota</taxon>
        <taxon>Viridiplantae</taxon>
        <taxon>Streptophyta</taxon>
        <taxon>Embryophyta</taxon>
        <taxon>Tracheophyta</taxon>
        <taxon>Spermatophyta</taxon>
        <taxon>Magnoliopsida</taxon>
        <taxon>eudicotyledons</taxon>
        <taxon>Gunneridae</taxon>
        <taxon>Pentapetalae</taxon>
        <taxon>asterids</taxon>
        <taxon>campanulids</taxon>
        <taxon>Asterales</taxon>
        <taxon>Asteraceae</taxon>
        <taxon>Cichorioideae</taxon>
        <taxon>Cichorieae</taxon>
        <taxon>Lactucinae</taxon>
        <taxon>Lactuca</taxon>
    </lineage>
</organism>
<accession>A0AA35URD3</accession>
<reference evidence="1" key="1">
    <citation type="submission" date="2023-04" db="EMBL/GenBank/DDBJ databases">
        <authorList>
            <person name="Vijverberg K."/>
            <person name="Xiong W."/>
            <person name="Schranz E."/>
        </authorList>
    </citation>
    <scope>NUCLEOTIDE SEQUENCE</scope>
</reference>
<gene>
    <name evidence="1" type="ORF">LSALG_LOCUS3311</name>
</gene>
<protein>
    <submittedName>
        <fullName evidence="1">Uncharacterized protein</fullName>
    </submittedName>
</protein>
<evidence type="ECO:0000313" key="2">
    <source>
        <dbReference type="Proteomes" id="UP001177003"/>
    </source>
</evidence>
<name>A0AA35URD3_LACSI</name>
<proteinExistence type="predicted"/>
<sequence>MAEIKSTMAIEVEKTDKTYTVLHGKADVVANAIPNIKESILKVDLSSQPIVPQESIFQLITKIERNIKTKLATILELVLHLPTNALHAVQVSQAGDKAYAVVGSSKD</sequence>
<evidence type="ECO:0000313" key="1">
    <source>
        <dbReference type="EMBL" id="CAI9262579.1"/>
    </source>
</evidence>
<dbReference type="EMBL" id="OX465086">
    <property type="protein sequence ID" value="CAI9262579.1"/>
    <property type="molecule type" value="Genomic_DNA"/>
</dbReference>
<keyword evidence="2" id="KW-1185">Reference proteome</keyword>